<sequence>MNSSPGSRPAHSPVSHDSPQAHQAKYLKAGYEDAEDHPTQSPAGVATQHSSSPSSPSMVDYASTNVANTNSTDSGSLVTQLTPSDDSSAFKGNPRERIPREARHHKTKASRRLSGLSSTESEPYSVTHDAFPSPSQELGYFKRRAKGPRTSIPEFPPTAIPVSNEPPFPQSPASAASYPGWAPDYPGAGYPPYQYSTPAGQQHALPPINHQYHSGYGYLDPKTTSLSSPFNNHQPLYDQPFPGAQEHMAARNEEPREGHILPLSDLTGYAKLAAAIADRAEARVKPLYRRFDFLYHRTLLSYQDQLVVLEAELGRLDSTDARVADNAEARGVQPQPASAREERASGHGFHRDRSQIIDEIGRHIFSLALRPFRSYQQRQQTKKRNYRTFVEWPLLLIDAEYQFIDQSDLVSLAQGVREAGQDAPPENAGREAQPVAAPAEVPLRTLMNAISVSFLCLAMLLVALPDFMSRFVMLLCFCILVLAILTTTGHIWRWRQ</sequence>
<gene>
    <name evidence="1" type="ORF">NM208_g12539</name>
</gene>
<accession>A0ACC1RPZ5</accession>
<name>A0ACC1RPZ5_9HYPO</name>
<protein>
    <submittedName>
        <fullName evidence="1">Uncharacterized protein</fullName>
    </submittedName>
</protein>
<reference evidence="1" key="1">
    <citation type="submission" date="2022-08" db="EMBL/GenBank/DDBJ databases">
        <title>Genome Sequence of Fusarium decemcellulare.</title>
        <authorList>
            <person name="Buettner E."/>
        </authorList>
    </citation>
    <scope>NUCLEOTIDE SEQUENCE</scope>
    <source>
        <strain evidence="1">Babe19</strain>
    </source>
</reference>
<dbReference type="Proteomes" id="UP001148629">
    <property type="component" value="Unassembled WGS sequence"/>
</dbReference>
<dbReference type="EMBL" id="JANRMS010002295">
    <property type="protein sequence ID" value="KAJ3523213.1"/>
    <property type="molecule type" value="Genomic_DNA"/>
</dbReference>
<evidence type="ECO:0000313" key="1">
    <source>
        <dbReference type="EMBL" id="KAJ3523213.1"/>
    </source>
</evidence>
<evidence type="ECO:0000313" key="2">
    <source>
        <dbReference type="Proteomes" id="UP001148629"/>
    </source>
</evidence>
<proteinExistence type="predicted"/>
<comment type="caution">
    <text evidence="1">The sequence shown here is derived from an EMBL/GenBank/DDBJ whole genome shotgun (WGS) entry which is preliminary data.</text>
</comment>
<organism evidence="1 2">
    <name type="scientific">Fusarium decemcellulare</name>
    <dbReference type="NCBI Taxonomy" id="57161"/>
    <lineage>
        <taxon>Eukaryota</taxon>
        <taxon>Fungi</taxon>
        <taxon>Dikarya</taxon>
        <taxon>Ascomycota</taxon>
        <taxon>Pezizomycotina</taxon>
        <taxon>Sordariomycetes</taxon>
        <taxon>Hypocreomycetidae</taxon>
        <taxon>Hypocreales</taxon>
        <taxon>Nectriaceae</taxon>
        <taxon>Fusarium</taxon>
        <taxon>Fusarium decemcellulare species complex</taxon>
    </lineage>
</organism>
<keyword evidence="2" id="KW-1185">Reference proteome</keyword>